<dbReference type="InterPro" id="IPR036465">
    <property type="entry name" value="vWFA_dom_sf"/>
</dbReference>
<dbReference type="Pfam" id="PF13519">
    <property type="entry name" value="VWA_2"/>
    <property type="match status" value="1"/>
</dbReference>
<dbReference type="Gene3D" id="3.40.50.410">
    <property type="entry name" value="von Willebrand factor, type A domain"/>
    <property type="match status" value="1"/>
</dbReference>
<accession>A0A7C9LLP6</accession>
<feature type="compositionally biased region" description="Basic and acidic residues" evidence="1">
    <location>
        <begin position="1"/>
        <end position="12"/>
    </location>
</feature>
<name>A0A7C9LLP6_9RHOB</name>
<comment type="caution">
    <text evidence="3">The sequence shown here is derived from an EMBL/GenBank/DDBJ whole genome shotgun (WGS) entry which is preliminary data.</text>
</comment>
<dbReference type="InterPro" id="IPR002035">
    <property type="entry name" value="VWF_A"/>
</dbReference>
<evidence type="ECO:0000313" key="4">
    <source>
        <dbReference type="Proteomes" id="UP000483078"/>
    </source>
</evidence>
<organism evidence="3 4">
    <name type="scientific">Sediminimonas qiaohouensis</name>
    <dbReference type="NCBI Taxonomy" id="552061"/>
    <lineage>
        <taxon>Bacteria</taxon>
        <taxon>Pseudomonadati</taxon>
        <taxon>Pseudomonadota</taxon>
        <taxon>Alphaproteobacteria</taxon>
        <taxon>Rhodobacterales</taxon>
        <taxon>Roseobacteraceae</taxon>
        <taxon>Sediminimonas</taxon>
    </lineage>
</organism>
<evidence type="ECO:0000313" key="3">
    <source>
        <dbReference type="EMBL" id="MTJ03502.1"/>
    </source>
</evidence>
<sequence>MPGKKPVREFPNRRHHHQETRWHAPETDRSCALKKSDFLALTLSAALLPGAAASQDDPTARTMLILDGSGSMWGQIDGTPKIEIARGAVDRMLADWPSEHRIGLMSYGHRREGDCSDIQTLRAPAPLDRAGLRQAMAGISPKGKTPIGASVEAASGELASVDAPGSIIVVTDGLETCGADLCALGERLAQRGTPLTAHVIGFDVEDTGGQLACLSEATGGQYMSAANAESLIDALQTVSQPEPEPEPEPEPQGPLHEDTFDRTELGRAWKVENADPSGFILEDGALMAMTVKPGYMGKSGDQPNIFRWRAAELPRGDWEIAADFTARMGEVQTLGGRRAIVQVARYADPDNFIAAEIYRQGNSNDDMWLKLLAVSGGTKSQATLEIAGDVRGYDLGRILRDFEQKGATLSLVKSGRDYTARLALNGWSMQDGGPEVLETDAVTVLRSKGAPAFFAGTMGSEQTLAWFDRVQVKAGAQ</sequence>
<dbReference type="Proteomes" id="UP000483078">
    <property type="component" value="Unassembled WGS sequence"/>
</dbReference>
<dbReference type="EMBL" id="VENJ01000002">
    <property type="protein sequence ID" value="MTJ03502.1"/>
    <property type="molecule type" value="Genomic_DNA"/>
</dbReference>
<evidence type="ECO:0000259" key="2">
    <source>
        <dbReference type="PROSITE" id="PS50234"/>
    </source>
</evidence>
<dbReference type="PROSITE" id="PS50234">
    <property type="entry name" value="VWFA"/>
    <property type="match status" value="1"/>
</dbReference>
<evidence type="ECO:0000256" key="1">
    <source>
        <dbReference type="SAM" id="MobiDB-lite"/>
    </source>
</evidence>
<feature type="region of interest" description="Disordered" evidence="1">
    <location>
        <begin position="237"/>
        <end position="258"/>
    </location>
</feature>
<feature type="region of interest" description="Disordered" evidence="1">
    <location>
        <begin position="1"/>
        <end position="27"/>
    </location>
</feature>
<dbReference type="AlphaFoldDB" id="A0A7C9LLP6"/>
<feature type="domain" description="VWFA" evidence="2">
    <location>
        <begin position="61"/>
        <end position="238"/>
    </location>
</feature>
<protein>
    <submittedName>
        <fullName evidence="3">VWA domain-containing protein</fullName>
    </submittedName>
</protein>
<gene>
    <name evidence="3" type="ORF">FH759_02235</name>
</gene>
<dbReference type="SMART" id="SM00327">
    <property type="entry name" value="VWA"/>
    <property type="match status" value="1"/>
</dbReference>
<dbReference type="SUPFAM" id="SSF53300">
    <property type="entry name" value="vWA-like"/>
    <property type="match status" value="1"/>
</dbReference>
<reference evidence="3 4" key="1">
    <citation type="submission" date="2019-06" db="EMBL/GenBank/DDBJ databases">
        <title>Enrichment of Autotrophic Halophilic Microorganisms from Red Sea Brine Pool Using Microbial Electrosynthesis System.</title>
        <authorList>
            <person name="Alqahtani M.F."/>
            <person name="Bajracharya S."/>
            <person name="Katuri K.P."/>
            <person name="Ali M."/>
            <person name="Saikaly P.E."/>
        </authorList>
    </citation>
    <scope>NUCLEOTIDE SEQUENCE [LARGE SCALE GENOMIC DNA]</scope>
    <source>
        <strain evidence="3">MES6</strain>
    </source>
</reference>
<proteinExistence type="predicted"/>